<comment type="subcellular location">
    <subcellularLocation>
        <location evidence="1">Cell membrane</location>
        <topology evidence="1">Multi-pass membrane protein</topology>
    </subcellularLocation>
</comment>
<feature type="transmembrane region" description="Helical" evidence="6">
    <location>
        <begin position="163"/>
        <end position="181"/>
    </location>
</feature>
<dbReference type="SUPFAM" id="SSF103473">
    <property type="entry name" value="MFS general substrate transporter"/>
    <property type="match status" value="1"/>
</dbReference>
<feature type="transmembrane region" description="Helical" evidence="6">
    <location>
        <begin position="298"/>
        <end position="317"/>
    </location>
</feature>
<organism evidence="9 10">
    <name type="scientific">Erwinia sorbitola</name>
    <dbReference type="NCBI Taxonomy" id="2681984"/>
    <lineage>
        <taxon>Bacteria</taxon>
        <taxon>Pseudomonadati</taxon>
        <taxon>Pseudomonadota</taxon>
        <taxon>Gammaproteobacteria</taxon>
        <taxon>Enterobacterales</taxon>
        <taxon>Erwiniaceae</taxon>
        <taxon>Erwinia</taxon>
    </lineage>
</organism>
<gene>
    <name evidence="8" type="ORF">GK011_00720</name>
    <name evidence="9" type="ORF">GN242_12310</name>
</gene>
<evidence type="ECO:0000256" key="4">
    <source>
        <dbReference type="ARBA" id="ARBA00022989"/>
    </source>
</evidence>
<feature type="transmembrane region" description="Helical" evidence="6">
    <location>
        <begin position="269"/>
        <end position="292"/>
    </location>
</feature>
<feature type="transmembrane region" description="Helical" evidence="6">
    <location>
        <begin position="329"/>
        <end position="353"/>
    </location>
</feature>
<name>A0A6I6F222_9GAMM</name>
<keyword evidence="11" id="KW-1185">Reference proteome</keyword>
<sequence length="393" mass="40926">MSSSPARLPAAVYALGFGVFALVTSEFQVAALMNIMTADLHITLPMTGYLITVYALAMAIGGPLLALLLLRHPPRRSLIILLVLFIASQASGAVAGSYLPLIIARILTGAVAGAFIGCAVSTGVKLVPGQQTSAAITVVLGGLMIGTVIGLPLASFIGNLAGWRISFWSVVVISLLALWLTHKTLPSSMEPDRINLADELRALKNLTLWRAYTTSLLIIGATFAGFSYFTPILTAQTGFSSGQVTGLLLVYGMATVLGNAVVGRLAARFSLPVIACGLLALAVFFVLFARFIQQPSVAIASVIGVGLFGVTMNPAMVTRVMAAAGNRQLVNTLHTSMVTFGLMLGSLLGGLSIEYGFGLSAPLWIGAGMALCGLLTLIPDMKTAQPGVCREVS</sequence>
<keyword evidence="5 6" id="KW-0472">Membrane</keyword>
<evidence type="ECO:0000259" key="7">
    <source>
        <dbReference type="PROSITE" id="PS50850"/>
    </source>
</evidence>
<keyword evidence="3 6" id="KW-0812">Transmembrane</keyword>
<dbReference type="RefSeq" id="WP_154750820.1">
    <property type="nucleotide sequence ID" value="NZ_CP046509.1"/>
</dbReference>
<dbReference type="Proteomes" id="UP000480164">
    <property type="component" value="Unassembled WGS sequence"/>
</dbReference>
<dbReference type="PROSITE" id="PS50850">
    <property type="entry name" value="MFS"/>
    <property type="match status" value="1"/>
</dbReference>
<evidence type="ECO:0000313" key="10">
    <source>
        <dbReference type="Proteomes" id="UP000424752"/>
    </source>
</evidence>
<feature type="transmembrane region" description="Helical" evidence="6">
    <location>
        <begin position="48"/>
        <end position="70"/>
    </location>
</feature>
<evidence type="ECO:0000256" key="2">
    <source>
        <dbReference type="ARBA" id="ARBA00022475"/>
    </source>
</evidence>
<keyword evidence="4 6" id="KW-1133">Transmembrane helix</keyword>
<reference evidence="8 11" key="1">
    <citation type="submission" date="2019-11" db="EMBL/GenBank/DDBJ databases">
        <title>Erwinia sp. nov., isolated from feces of birds in Tibet plateau of China.</title>
        <authorList>
            <person name="Ge Y."/>
        </authorList>
    </citation>
    <scope>NUCLEOTIDE SEQUENCE [LARGE SCALE GENOMIC DNA]</scope>
    <source>
        <strain evidence="8 11">J316</strain>
    </source>
</reference>
<dbReference type="PANTHER" id="PTHR43124:SF8">
    <property type="entry name" value="INNER MEMBRANE TRANSPORT PROTEIN YDHP"/>
    <property type="match status" value="1"/>
</dbReference>
<keyword evidence="2" id="KW-1003">Cell membrane</keyword>
<dbReference type="Proteomes" id="UP000424752">
    <property type="component" value="Chromosome"/>
</dbReference>
<evidence type="ECO:0000256" key="6">
    <source>
        <dbReference type="SAM" id="Phobius"/>
    </source>
</evidence>
<dbReference type="InterPro" id="IPR011701">
    <property type="entry name" value="MFS"/>
</dbReference>
<dbReference type="GO" id="GO:0005886">
    <property type="term" value="C:plasma membrane"/>
    <property type="evidence" value="ECO:0007669"/>
    <property type="project" value="UniProtKB-SubCell"/>
</dbReference>
<feature type="transmembrane region" description="Helical" evidence="6">
    <location>
        <begin position="359"/>
        <end position="378"/>
    </location>
</feature>
<accession>A0A6I6F222</accession>
<dbReference type="InterPro" id="IPR020846">
    <property type="entry name" value="MFS_dom"/>
</dbReference>
<dbReference type="Pfam" id="PF07690">
    <property type="entry name" value="MFS_1"/>
    <property type="match status" value="1"/>
</dbReference>
<dbReference type="KEGG" id="erwi:GN242_12310"/>
<feature type="transmembrane region" description="Helical" evidence="6">
    <location>
        <begin position="12"/>
        <end position="36"/>
    </location>
</feature>
<protein>
    <submittedName>
        <fullName evidence="9">MFS transporter</fullName>
    </submittedName>
</protein>
<evidence type="ECO:0000313" key="9">
    <source>
        <dbReference type="EMBL" id="QGU87960.1"/>
    </source>
</evidence>
<dbReference type="InterPro" id="IPR036259">
    <property type="entry name" value="MFS_trans_sf"/>
</dbReference>
<accession>A0A6L6GIX4</accession>
<dbReference type="InterPro" id="IPR050189">
    <property type="entry name" value="MFS_Efflux_Transporters"/>
</dbReference>
<dbReference type="GO" id="GO:0022857">
    <property type="term" value="F:transmembrane transporter activity"/>
    <property type="evidence" value="ECO:0007669"/>
    <property type="project" value="InterPro"/>
</dbReference>
<dbReference type="CDD" id="cd17324">
    <property type="entry name" value="MFS_NepI_like"/>
    <property type="match status" value="1"/>
</dbReference>
<dbReference type="Gene3D" id="1.20.1250.20">
    <property type="entry name" value="MFS general substrate transporter like domains"/>
    <property type="match status" value="2"/>
</dbReference>
<evidence type="ECO:0000313" key="8">
    <source>
        <dbReference type="EMBL" id="MTD25473.1"/>
    </source>
</evidence>
<dbReference type="EMBL" id="CP046509">
    <property type="protein sequence ID" value="QGU87960.1"/>
    <property type="molecule type" value="Genomic_DNA"/>
</dbReference>
<dbReference type="EMBL" id="WLZX01000001">
    <property type="protein sequence ID" value="MTD25473.1"/>
    <property type="molecule type" value="Genomic_DNA"/>
</dbReference>
<feature type="transmembrane region" description="Helical" evidence="6">
    <location>
        <begin position="242"/>
        <end position="262"/>
    </location>
</feature>
<proteinExistence type="predicted"/>
<evidence type="ECO:0000313" key="11">
    <source>
        <dbReference type="Proteomes" id="UP000480164"/>
    </source>
</evidence>
<reference evidence="9 10" key="2">
    <citation type="submission" date="2019-12" db="EMBL/GenBank/DDBJ databases">
        <title>Erwinia sp. nov., isolated from droppings of birds in the Qinghai-Tiebt plateau of China.</title>
        <authorList>
            <person name="Ge Y."/>
        </authorList>
    </citation>
    <scope>NUCLEOTIDE SEQUENCE [LARGE SCALE GENOMIC DNA]</scope>
    <source>
        <strain evidence="9 10">J780</strain>
    </source>
</reference>
<feature type="transmembrane region" description="Helical" evidence="6">
    <location>
        <begin position="134"/>
        <end position="157"/>
    </location>
</feature>
<evidence type="ECO:0000256" key="5">
    <source>
        <dbReference type="ARBA" id="ARBA00023136"/>
    </source>
</evidence>
<feature type="transmembrane region" description="Helical" evidence="6">
    <location>
        <begin position="211"/>
        <end position="230"/>
    </location>
</feature>
<dbReference type="AlphaFoldDB" id="A0A6I6F222"/>
<evidence type="ECO:0000256" key="3">
    <source>
        <dbReference type="ARBA" id="ARBA00022692"/>
    </source>
</evidence>
<feature type="transmembrane region" description="Helical" evidence="6">
    <location>
        <begin position="77"/>
        <end position="96"/>
    </location>
</feature>
<feature type="transmembrane region" description="Helical" evidence="6">
    <location>
        <begin position="102"/>
        <end position="122"/>
    </location>
</feature>
<evidence type="ECO:0000256" key="1">
    <source>
        <dbReference type="ARBA" id="ARBA00004651"/>
    </source>
</evidence>
<dbReference type="PANTHER" id="PTHR43124">
    <property type="entry name" value="PURINE EFFLUX PUMP PBUE"/>
    <property type="match status" value="1"/>
</dbReference>
<feature type="domain" description="Major facilitator superfamily (MFS) profile" evidence="7">
    <location>
        <begin position="11"/>
        <end position="385"/>
    </location>
</feature>